<dbReference type="GO" id="GO:0071111">
    <property type="term" value="F:cyclic-guanylate-specific phosphodiesterase activity"/>
    <property type="evidence" value="ECO:0007669"/>
    <property type="project" value="InterPro"/>
</dbReference>
<reference evidence="2 3" key="1">
    <citation type="journal article" date="2015" name="Genome Announc.">
        <title>Expanding the biotechnology potential of lactobacilli through comparative genomics of 213 strains and associated genera.</title>
        <authorList>
            <person name="Sun Z."/>
            <person name="Harris H.M."/>
            <person name="McCann A."/>
            <person name="Guo C."/>
            <person name="Argimon S."/>
            <person name="Zhang W."/>
            <person name="Yang X."/>
            <person name="Jeffery I.B."/>
            <person name="Cooney J.C."/>
            <person name="Kagawa T.F."/>
            <person name="Liu W."/>
            <person name="Song Y."/>
            <person name="Salvetti E."/>
            <person name="Wrobel A."/>
            <person name="Rasinkangas P."/>
            <person name="Parkhill J."/>
            <person name="Rea M.C."/>
            <person name="O'Sullivan O."/>
            <person name="Ritari J."/>
            <person name="Douillard F.P."/>
            <person name="Paul Ross R."/>
            <person name="Yang R."/>
            <person name="Briner A.E."/>
            <person name="Felis G.E."/>
            <person name="de Vos W.M."/>
            <person name="Barrangou R."/>
            <person name="Klaenhammer T.R."/>
            <person name="Caufield P.W."/>
            <person name="Cui Y."/>
            <person name="Zhang H."/>
            <person name="O'Toole P.W."/>
        </authorList>
    </citation>
    <scope>NUCLEOTIDE SEQUENCE [LARGE SCALE GENOMIC DNA]</scope>
    <source>
        <strain evidence="2 3">DSM 13343</strain>
    </source>
</reference>
<dbReference type="InterPro" id="IPR035919">
    <property type="entry name" value="EAL_sf"/>
</dbReference>
<dbReference type="PATRIC" id="fig|1423769.4.peg.40"/>
<dbReference type="EMBL" id="AZEU01000073">
    <property type="protein sequence ID" value="KRL49778.1"/>
    <property type="molecule type" value="Genomic_DNA"/>
</dbReference>
<dbReference type="PANTHER" id="PTHR33121:SF76">
    <property type="entry name" value="SIGNALING PROTEIN"/>
    <property type="match status" value="1"/>
</dbReference>
<dbReference type="PANTHER" id="PTHR33121">
    <property type="entry name" value="CYCLIC DI-GMP PHOSPHODIESTERASE PDEF"/>
    <property type="match status" value="1"/>
</dbReference>
<organism evidence="2 3">
    <name type="scientific">Lacticaseibacillus manihotivorans DSM 13343 = JCM 12514</name>
    <dbReference type="NCBI Taxonomy" id="1423769"/>
    <lineage>
        <taxon>Bacteria</taxon>
        <taxon>Bacillati</taxon>
        <taxon>Bacillota</taxon>
        <taxon>Bacilli</taxon>
        <taxon>Lactobacillales</taxon>
        <taxon>Lactobacillaceae</taxon>
        <taxon>Lacticaseibacillus</taxon>
    </lineage>
</organism>
<protein>
    <submittedName>
        <fullName evidence="2">C-di-GMP-specific phosphodiesterase</fullName>
    </submittedName>
</protein>
<dbReference type="SUPFAM" id="SSF141868">
    <property type="entry name" value="EAL domain-like"/>
    <property type="match status" value="1"/>
</dbReference>
<proteinExistence type="predicted"/>
<accession>A0A0R1R704</accession>
<feature type="domain" description="EAL" evidence="1">
    <location>
        <begin position="1"/>
        <end position="220"/>
    </location>
</feature>
<dbReference type="InterPro" id="IPR050706">
    <property type="entry name" value="Cyclic-di-GMP_PDE-like"/>
</dbReference>
<gene>
    <name evidence="2" type="ORF">FD01_GL000035</name>
</gene>
<keyword evidence="3" id="KW-1185">Reference proteome</keyword>
<evidence type="ECO:0000259" key="1">
    <source>
        <dbReference type="PROSITE" id="PS50883"/>
    </source>
</evidence>
<dbReference type="Proteomes" id="UP000051790">
    <property type="component" value="Unassembled WGS sequence"/>
</dbReference>
<dbReference type="Gene3D" id="3.20.20.450">
    <property type="entry name" value="EAL domain"/>
    <property type="match status" value="1"/>
</dbReference>
<dbReference type="RefSeq" id="WP_056962753.1">
    <property type="nucleotide sequence ID" value="NZ_AZEU01000073.1"/>
</dbReference>
<dbReference type="SMART" id="SM00052">
    <property type="entry name" value="EAL"/>
    <property type="match status" value="1"/>
</dbReference>
<name>A0A0R1R704_9LACO</name>
<dbReference type="Pfam" id="PF00563">
    <property type="entry name" value="EAL"/>
    <property type="match status" value="1"/>
</dbReference>
<dbReference type="InterPro" id="IPR001633">
    <property type="entry name" value="EAL_dom"/>
</dbReference>
<sequence length="220" mass="25293">MIRFWGQPKYAQDERFAYELFLREKIADQWTFPQNFGRFNAEDIAILLAQTVKAVSKETQMLSINLDQPEFARADYLETLPQLQAQLPDMQLCVELTERPYGVAQAALVSAARTYQEAGLWVCIDDVGTGDNQLSLVQALSPYVQEYKFALQNFHDKKDFITLVSPLLQFWREQAQLAGVFFAIEGFENKVDLKIAQNYQPDIMQGYYFGRPQLIDVNAV</sequence>
<comment type="caution">
    <text evidence="2">The sequence shown here is derived from an EMBL/GenBank/DDBJ whole genome shotgun (WGS) entry which is preliminary data.</text>
</comment>
<dbReference type="OrthoDB" id="2315942at2"/>
<dbReference type="PROSITE" id="PS50883">
    <property type="entry name" value="EAL"/>
    <property type="match status" value="1"/>
</dbReference>
<evidence type="ECO:0000313" key="3">
    <source>
        <dbReference type="Proteomes" id="UP000051790"/>
    </source>
</evidence>
<dbReference type="AlphaFoldDB" id="A0A0R1R704"/>
<evidence type="ECO:0000313" key="2">
    <source>
        <dbReference type="EMBL" id="KRL49778.1"/>
    </source>
</evidence>